<dbReference type="Pfam" id="PF00420">
    <property type="entry name" value="Oxidored_q2"/>
    <property type="match status" value="1"/>
</dbReference>
<keyword evidence="3" id="KW-1003">Cell membrane</keyword>
<dbReference type="EMBL" id="FTMS01000005">
    <property type="protein sequence ID" value="SIQ18928.1"/>
    <property type="molecule type" value="Genomic_DNA"/>
</dbReference>
<organism evidence="8 9">
    <name type="scientific">Alkalispirochaeta americana</name>
    <dbReference type="NCBI Taxonomy" id="159291"/>
    <lineage>
        <taxon>Bacteria</taxon>
        <taxon>Pseudomonadati</taxon>
        <taxon>Spirochaetota</taxon>
        <taxon>Spirochaetia</taxon>
        <taxon>Spirochaetales</taxon>
        <taxon>Spirochaetaceae</taxon>
        <taxon>Alkalispirochaeta</taxon>
    </lineage>
</organism>
<evidence type="ECO:0000256" key="5">
    <source>
        <dbReference type="ARBA" id="ARBA00022989"/>
    </source>
</evidence>
<evidence type="ECO:0000256" key="4">
    <source>
        <dbReference type="ARBA" id="ARBA00022692"/>
    </source>
</evidence>
<sequence>MAFIEALTVSDLAVALFFLGLYGAMTQRNIIKTIMSVGIMDVAAITFFMMANYQEGARPPVSGTPPGQMADPLPQALMITAIVIGVSVVAMCLAMYMRVAYRYGTADWKILIRRLEK</sequence>
<accession>A0A1N6QQW4</accession>
<evidence type="ECO:0000256" key="3">
    <source>
        <dbReference type="ARBA" id="ARBA00022475"/>
    </source>
</evidence>
<dbReference type="OrthoDB" id="9799219at2"/>
<keyword evidence="4 7" id="KW-0812">Transmembrane</keyword>
<evidence type="ECO:0000256" key="2">
    <source>
        <dbReference type="ARBA" id="ARBA00010388"/>
    </source>
</evidence>
<reference evidence="8 9" key="1">
    <citation type="submission" date="2017-01" db="EMBL/GenBank/DDBJ databases">
        <authorList>
            <person name="Mah S.A."/>
            <person name="Swanson W.J."/>
            <person name="Moy G.W."/>
            <person name="Vacquier V.D."/>
        </authorList>
    </citation>
    <scope>NUCLEOTIDE SEQUENCE [LARGE SCALE GENOMIC DNA]</scope>
    <source>
        <strain evidence="8 9">ASpG1</strain>
    </source>
</reference>
<feature type="transmembrane region" description="Helical" evidence="7">
    <location>
        <begin position="73"/>
        <end position="96"/>
    </location>
</feature>
<dbReference type="PANTHER" id="PTHR34583:SF2">
    <property type="entry name" value="ANTIPORTER SUBUNIT MNHC2-RELATED"/>
    <property type="match status" value="1"/>
</dbReference>
<dbReference type="Gene3D" id="1.10.287.3510">
    <property type="match status" value="1"/>
</dbReference>
<name>A0A1N6QQW4_9SPIO</name>
<keyword evidence="5 7" id="KW-1133">Transmembrane helix</keyword>
<dbReference type="STRING" id="159291.SAMN05920897_10515"/>
<proteinExistence type="inferred from homology"/>
<evidence type="ECO:0000313" key="8">
    <source>
        <dbReference type="EMBL" id="SIQ18928.1"/>
    </source>
</evidence>
<evidence type="ECO:0000313" key="9">
    <source>
        <dbReference type="Proteomes" id="UP000186400"/>
    </source>
</evidence>
<protein>
    <submittedName>
        <fullName evidence="8">Multicomponent Na+:H+ antiporter subunit C</fullName>
    </submittedName>
</protein>
<dbReference type="RefSeq" id="WP_076488168.1">
    <property type="nucleotide sequence ID" value="NZ_FTMS01000005.1"/>
</dbReference>
<comment type="similarity">
    <text evidence="2">Belongs to the CPA3 antiporters (TC 2.A.63) subunit C family.</text>
</comment>
<evidence type="ECO:0000256" key="6">
    <source>
        <dbReference type="ARBA" id="ARBA00023136"/>
    </source>
</evidence>
<dbReference type="InterPro" id="IPR039428">
    <property type="entry name" value="NUOK/Mnh_C1-like"/>
</dbReference>
<evidence type="ECO:0000256" key="1">
    <source>
        <dbReference type="ARBA" id="ARBA00004651"/>
    </source>
</evidence>
<comment type="subcellular location">
    <subcellularLocation>
        <location evidence="1">Cell membrane</location>
        <topology evidence="1">Multi-pass membrane protein</topology>
    </subcellularLocation>
</comment>
<dbReference type="InterPro" id="IPR050601">
    <property type="entry name" value="CPA3_antiporter_subunitC"/>
</dbReference>
<feature type="transmembrane region" description="Helical" evidence="7">
    <location>
        <begin position="6"/>
        <end position="22"/>
    </location>
</feature>
<dbReference type="Proteomes" id="UP000186400">
    <property type="component" value="Unassembled WGS sequence"/>
</dbReference>
<dbReference type="GO" id="GO:0005886">
    <property type="term" value="C:plasma membrane"/>
    <property type="evidence" value="ECO:0007669"/>
    <property type="project" value="UniProtKB-SubCell"/>
</dbReference>
<evidence type="ECO:0000256" key="7">
    <source>
        <dbReference type="SAM" id="Phobius"/>
    </source>
</evidence>
<feature type="transmembrane region" description="Helical" evidence="7">
    <location>
        <begin position="34"/>
        <end position="53"/>
    </location>
</feature>
<keyword evidence="6 7" id="KW-0472">Membrane</keyword>
<keyword evidence="9" id="KW-1185">Reference proteome</keyword>
<gene>
    <name evidence="8" type="ORF">SAMN05920897_10515</name>
</gene>
<dbReference type="PANTHER" id="PTHR34583">
    <property type="entry name" value="ANTIPORTER SUBUNIT MNHC2-RELATED"/>
    <property type="match status" value="1"/>
</dbReference>
<dbReference type="AlphaFoldDB" id="A0A1N6QQW4"/>